<dbReference type="CDD" id="cd00093">
    <property type="entry name" value="HTH_XRE"/>
    <property type="match status" value="1"/>
</dbReference>
<reference evidence="2 3" key="1">
    <citation type="submission" date="2015-09" db="EMBL/GenBank/DDBJ databases">
        <authorList>
            <consortium name="Pathogen Informatics"/>
        </authorList>
    </citation>
    <scope>NUCLEOTIDE SEQUENCE [LARGE SCALE GENOMIC DNA]</scope>
    <source>
        <strain evidence="2 3">2789STDY5608866</strain>
    </source>
</reference>
<sequence>MEFDRSRLMNNITTLIKEKNIKIGELENSVGISTGYLSKMAKPENESMPGIDLIWKLAEKLGVSIDMLVGGDFSKSNDNLFYLVKFLHELKLETDVHEITWSKFSSYDAVKDPLDLPEWDDLECNVEEKIVTSNITDRYVSLFDSQRNLKATKENFYAFVDTLHIVLLFKCIETVENEEKVVYELYSATDNGPSNNYIIPLCSTLEKDGAIFFALSDFYECVQRHDKDIQLRESARKAIGDFLNRNNTEELPFN</sequence>
<dbReference type="PROSITE" id="PS50943">
    <property type="entry name" value="HTH_CROC1"/>
    <property type="match status" value="1"/>
</dbReference>
<dbReference type="Proteomes" id="UP000095439">
    <property type="component" value="Unassembled WGS sequence"/>
</dbReference>
<evidence type="ECO:0000313" key="3">
    <source>
        <dbReference type="Proteomes" id="UP000095439"/>
    </source>
</evidence>
<gene>
    <name evidence="2" type="ORF">ERS852423_00117</name>
</gene>
<dbReference type="InterPro" id="IPR010982">
    <property type="entry name" value="Lambda_DNA-bd_dom_sf"/>
</dbReference>
<dbReference type="InterPro" id="IPR001387">
    <property type="entry name" value="Cro/C1-type_HTH"/>
</dbReference>
<name>A0A173W851_9FIRM</name>
<evidence type="ECO:0000313" key="2">
    <source>
        <dbReference type="EMBL" id="CUN35699.1"/>
    </source>
</evidence>
<proteinExistence type="predicted"/>
<accession>A0A173W851</accession>
<dbReference type="GO" id="GO:0003677">
    <property type="term" value="F:DNA binding"/>
    <property type="evidence" value="ECO:0007669"/>
    <property type="project" value="InterPro"/>
</dbReference>
<dbReference type="AlphaFoldDB" id="A0A173W851"/>
<organism evidence="2 3">
    <name type="scientific">Dorea longicatena</name>
    <dbReference type="NCBI Taxonomy" id="88431"/>
    <lineage>
        <taxon>Bacteria</taxon>
        <taxon>Bacillati</taxon>
        <taxon>Bacillota</taxon>
        <taxon>Clostridia</taxon>
        <taxon>Lachnospirales</taxon>
        <taxon>Lachnospiraceae</taxon>
        <taxon>Dorea</taxon>
    </lineage>
</organism>
<dbReference type="EMBL" id="CYYY01000001">
    <property type="protein sequence ID" value="CUN35699.1"/>
    <property type="molecule type" value="Genomic_DNA"/>
</dbReference>
<feature type="domain" description="HTH cro/C1-type" evidence="1">
    <location>
        <begin position="12"/>
        <end position="68"/>
    </location>
</feature>
<dbReference type="Pfam" id="PF01381">
    <property type="entry name" value="HTH_3"/>
    <property type="match status" value="1"/>
</dbReference>
<dbReference type="Gene3D" id="1.10.260.40">
    <property type="entry name" value="lambda repressor-like DNA-binding domains"/>
    <property type="match status" value="1"/>
</dbReference>
<dbReference type="SMART" id="SM00530">
    <property type="entry name" value="HTH_XRE"/>
    <property type="match status" value="1"/>
</dbReference>
<dbReference type="SUPFAM" id="SSF47413">
    <property type="entry name" value="lambda repressor-like DNA-binding domains"/>
    <property type="match status" value="1"/>
</dbReference>
<evidence type="ECO:0000259" key="1">
    <source>
        <dbReference type="PROSITE" id="PS50943"/>
    </source>
</evidence>
<protein>
    <recommendedName>
        <fullName evidence="1">HTH cro/C1-type domain-containing protein</fullName>
    </recommendedName>
</protein>
<dbReference type="RefSeq" id="WP_055180035.1">
    <property type="nucleotide sequence ID" value="NZ_CABIWY010000001.1"/>
</dbReference>